<evidence type="ECO:0000313" key="1">
    <source>
        <dbReference type="EMBL" id="MBV0934878.1"/>
    </source>
</evidence>
<name>A0ABS6MF04_9GAMM</name>
<gene>
    <name evidence="1" type="ORF">KTN04_16200</name>
</gene>
<dbReference type="Proteomes" id="UP000755551">
    <property type="component" value="Unassembled WGS sequence"/>
</dbReference>
<keyword evidence="2" id="KW-1185">Reference proteome</keyword>
<organism evidence="1 2">
    <name type="scientific">Marinobacterium weihaiense</name>
    <dbReference type="NCBI Taxonomy" id="2851016"/>
    <lineage>
        <taxon>Bacteria</taxon>
        <taxon>Pseudomonadati</taxon>
        <taxon>Pseudomonadota</taxon>
        <taxon>Gammaproteobacteria</taxon>
        <taxon>Oceanospirillales</taxon>
        <taxon>Oceanospirillaceae</taxon>
        <taxon>Marinobacterium</taxon>
    </lineage>
</organism>
<proteinExistence type="predicted"/>
<dbReference type="EMBL" id="JAHQZT010000044">
    <property type="protein sequence ID" value="MBV0934878.1"/>
    <property type="molecule type" value="Genomic_DNA"/>
</dbReference>
<protein>
    <submittedName>
        <fullName evidence="1">Uncharacterized protein</fullName>
    </submittedName>
</protein>
<reference evidence="1 2" key="1">
    <citation type="submission" date="2021-06" db="EMBL/GenBank/DDBJ databases">
        <title>Bacterium isolated from marine sediment.</title>
        <authorList>
            <person name="Zhu K.-L."/>
            <person name="Du Z.-J."/>
            <person name="Liang Q.-Y."/>
        </authorList>
    </citation>
    <scope>NUCLEOTIDE SEQUENCE [LARGE SCALE GENOMIC DNA]</scope>
    <source>
        <strain evidence="1 2">A346</strain>
    </source>
</reference>
<accession>A0ABS6MF04</accession>
<comment type="caution">
    <text evidence="1">The sequence shown here is derived from an EMBL/GenBank/DDBJ whole genome shotgun (WGS) entry which is preliminary data.</text>
</comment>
<dbReference type="RefSeq" id="WP_217336266.1">
    <property type="nucleotide sequence ID" value="NZ_JAHQZT010000044.1"/>
</dbReference>
<sequence length="102" mass="11825">MTVDYLYPHKTPYTVKFETDTWILLLDLNDESAASIMDSADWVIASLRIYRGTLKKRVYFEDSVEGLLELKHNGEELEKIIPCTAEHRQSIEHLINQGRSLT</sequence>
<evidence type="ECO:0000313" key="2">
    <source>
        <dbReference type="Proteomes" id="UP000755551"/>
    </source>
</evidence>